<dbReference type="Proteomes" id="UP000183085">
    <property type="component" value="Unassembled WGS sequence"/>
</dbReference>
<dbReference type="STRING" id="1817895.AUJ95_05830"/>
<comment type="caution">
    <text evidence="1">The sequence shown here is derived from an EMBL/GenBank/DDBJ whole genome shotgun (WGS) entry which is preliminary data.</text>
</comment>
<dbReference type="EMBL" id="MNYI01000156">
    <property type="protein sequence ID" value="OIP39237.1"/>
    <property type="molecule type" value="Genomic_DNA"/>
</dbReference>
<reference evidence="1 2" key="1">
    <citation type="journal article" date="2016" name="Environ. Microbiol.">
        <title>Genomic resolution of a cold subsurface aquifer community provides metabolic insights for novel microbes adapted to high CO concentrations.</title>
        <authorList>
            <person name="Probst A.J."/>
            <person name="Castelle C.J."/>
            <person name="Singh A."/>
            <person name="Brown C.T."/>
            <person name="Anantharaman K."/>
            <person name="Sharon I."/>
            <person name="Hug L.A."/>
            <person name="Burstein D."/>
            <person name="Emerson J.B."/>
            <person name="Thomas B.C."/>
            <person name="Banfield J.F."/>
        </authorList>
    </citation>
    <scope>NUCLEOTIDE SEQUENCE [LARGE SCALE GENOMIC DNA]</scope>
    <source>
        <strain evidence="1">CG2_30_40_21</strain>
    </source>
</reference>
<protein>
    <submittedName>
        <fullName evidence="1">Uncharacterized protein</fullName>
    </submittedName>
</protein>
<dbReference type="AlphaFoldDB" id="A0A1J5DT45"/>
<gene>
    <name evidence="1" type="ORF">AUJ95_05830</name>
</gene>
<name>A0A1J5DT45_9BACT</name>
<sequence>MLYNLILTKANEWLSSNRCTVKPILDYINANGNLREAQSQALLVYLFLKIEGENKPLWQLFVSGFFPAMNDFLF</sequence>
<organism evidence="1 2">
    <name type="scientific">Candidatus Desantisbacteria bacterium CG2_30_40_21</name>
    <dbReference type="NCBI Taxonomy" id="1817895"/>
    <lineage>
        <taxon>Bacteria</taxon>
        <taxon>Candidatus Desantisiibacteriota</taxon>
    </lineage>
</organism>
<proteinExistence type="predicted"/>
<evidence type="ECO:0000313" key="1">
    <source>
        <dbReference type="EMBL" id="OIP39237.1"/>
    </source>
</evidence>
<evidence type="ECO:0000313" key="2">
    <source>
        <dbReference type="Proteomes" id="UP000183085"/>
    </source>
</evidence>
<accession>A0A1J5DT45</accession>